<dbReference type="Gene3D" id="3.30.40.10">
    <property type="entry name" value="Zinc/RING finger domain, C3HC4 (zinc finger)"/>
    <property type="match status" value="1"/>
</dbReference>
<gene>
    <name evidence="6" type="ORF">H6P81_018609</name>
</gene>
<organism evidence="6 7">
    <name type="scientific">Aristolochia fimbriata</name>
    <name type="common">White veined hardy Dutchman's pipe vine</name>
    <dbReference type="NCBI Taxonomy" id="158543"/>
    <lineage>
        <taxon>Eukaryota</taxon>
        <taxon>Viridiplantae</taxon>
        <taxon>Streptophyta</taxon>
        <taxon>Embryophyta</taxon>
        <taxon>Tracheophyta</taxon>
        <taxon>Spermatophyta</taxon>
        <taxon>Magnoliopsida</taxon>
        <taxon>Magnoliidae</taxon>
        <taxon>Piperales</taxon>
        <taxon>Aristolochiaceae</taxon>
        <taxon>Aristolochia</taxon>
    </lineage>
</organism>
<evidence type="ECO:0000256" key="1">
    <source>
        <dbReference type="ARBA" id="ARBA00022723"/>
    </source>
</evidence>
<keyword evidence="1" id="KW-0479">Metal-binding</keyword>
<dbReference type="InterPro" id="IPR013083">
    <property type="entry name" value="Znf_RING/FYVE/PHD"/>
</dbReference>
<name>A0AAV7E1J0_ARIFI</name>
<dbReference type="PANTHER" id="PTHR42647:SF22">
    <property type="entry name" value="BOI-RELATED E3 UBIQUITIN-PROTEIN LIGASE 2-RELATED"/>
    <property type="match status" value="1"/>
</dbReference>
<accession>A0AAV7E1J0</accession>
<evidence type="ECO:0000259" key="5">
    <source>
        <dbReference type="PROSITE" id="PS50089"/>
    </source>
</evidence>
<dbReference type="AlphaFoldDB" id="A0AAV7E1J0"/>
<evidence type="ECO:0000313" key="7">
    <source>
        <dbReference type="Proteomes" id="UP000825729"/>
    </source>
</evidence>
<evidence type="ECO:0000256" key="2">
    <source>
        <dbReference type="ARBA" id="ARBA00022771"/>
    </source>
</evidence>
<dbReference type="GO" id="GO:0004842">
    <property type="term" value="F:ubiquitin-protein transferase activity"/>
    <property type="evidence" value="ECO:0007669"/>
    <property type="project" value="TreeGrafter"/>
</dbReference>
<evidence type="ECO:0000256" key="3">
    <source>
        <dbReference type="ARBA" id="ARBA00022833"/>
    </source>
</evidence>
<dbReference type="CDD" id="cd16649">
    <property type="entry name" value="mRING-HC-C3HC5_CGRF1-like"/>
    <property type="match status" value="1"/>
</dbReference>
<comment type="caution">
    <text evidence="6">The sequence shown here is derived from an EMBL/GenBank/DDBJ whole genome shotgun (WGS) entry which is preliminary data.</text>
</comment>
<feature type="domain" description="RING-type" evidence="5">
    <location>
        <begin position="209"/>
        <end position="244"/>
    </location>
</feature>
<dbReference type="PANTHER" id="PTHR42647">
    <property type="entry name" value="SBP (S-RIBONUCLEASE BINDING PROTEIN) FAMILY PROTEIN"/>
    <property type="match status" value="1"/>
</dbReference>
<dbReference type="PIRSF" id="PIRSF036836">
    <property type="entry name" value="RNase_bind_SBP1"/>
    <property type="match status" value="1"/>
</dbReference>
<dbReference type="PROSITE" id="PS50089">
    <property type="entry name" value="ZF_RING_2"/>
    <property type="match status" value="1"/>
</dbReference>
<sequence length="255" mass="28688">MAVQAQDWMEIGGVCEFYQPMIEQSLQRSSNIPNFGFANQMSIATSGASFNSNSNPPPLTLSHSLASQLERQKVEIDRFIALQNQRLMTTLQQQRKEQLLWLIRRLESKATTLLQQKEEDILKASKRTAELEECLRKVQMENETWQRIARENEAMALALNNTLEQVRESACCSSSAADDAESCCDSPWPPALMGRKEEEAAVVDEKMVCKACNSRPSCVLLLPCRHLCSCKSCEAFLEMCPVCKSAKKASIEVFI</sequence>
<proteinExistence type="predicted"/>
<keyword evidence="2 4" id="KW-0863">Zinc-finger</keyword>
<dbReference type="EMBL" id="JAINDJ010000007">
    <property type="protein sequence ID" value="KAG9442755.1"/>
    <property type="molecule type" value="Genomic_DNA"/>
</dbReference>
<dbReference type="Pfam" id="PF13920">
    <property type="entry name" value="zf-C3HC4_3"/>
    <property type="match status" value="1"/>
</dbReference>
<evidence type="ECO:0000313" key="6">
    <source>
        <dbReference type="EMBL" id="KAG9442755.1"/>
    </source>
</evidence>
<keyword evidence="7" id="KW-1185">Reference proteome</keyword>
<dbReference type="Proteomes" id="UP000825729">
    <property type="component" value="Unassembled WGS sequence"/>
</dbReference>
<protein>
    <recommendedName>
        <fullName evidence="5">RING-type domain-containing protein</fullName>
    </recommendedName>
</protein>
<keyword evidence="3" id="KW-0862">Zinc</keyword>
<dbReference type="FunFam" id="3.30.40.10:FF:000239">
    <property type="entry name" value="probable BOI-related E3 ubiquitin-protein ligase 2"/>
    <property type="match status" value="1"/>
</dbReference>
<dbReference type="GO" id="GO:0008270">
    <property type="term" value="F:zinc ion binding"/>
    <property type="evidence" value="ECO:0007669"/>
    <property type="project" value="UniProtKB-KW"/>
</dbReference>
<dbReference type="InterPro" id="IPR001841">
    <property type="entry name" value="Znf_RING"/>
</dbReference>
<dbReference type="FunFam" id="1.10.1170.10:FF:000002">
    <property type="entry name" value="Baculoviral IAP repeat containing 7"/>
    <property type="match status" value="1"/>
</dbReference>
<evidence type="ECO:0000256" key="4">
    <source>
        <dbReference type="PROSITE-ProRule" id="PRU00175"/>
    </source>
</evidence>
<reference evidence="6 7" key="1">
    <citation type="submission" date="2021-07" db="EMBL/GenBank/DDBJ databases">
        <title>The Aristolochia fimbriata genome: insights into angiosperm evolution, floral development and chemical biosynthesis.</title>
        <authorList>
            <person name="Jiao Y."/>
        </authorList>
    </citation>
    <scope>NUCLEOTIDE SEQUENCE [LARGE SCALE GENOMIC DNA]</scope>
    <source>
        <strain evidence="6">IBCAS-2021</strain>
        <tissue evidence="6">Leaf</tissue>
    </source>
</reference>